<dbReference type="SUPFAM" id="SSF53098">
    <property type="entry name" value="Ribonuclease H-like"/>
    <property type="match status" value="1"/>
</dbReference>
<organism evidence="3">
    <name type="scientific">Caenorhabditis brenneri</name>
    <name type="common">Nematode worm</name>
    <dbReference type="NCBI Taxonomy" id="135651"/>
    <lineage>
        <taxon>Eukaryota</taxon>
        <taxon>Metazoa</taxon>
        <taxon>Ecdysozoa</taxon>
        <taxon>Nematoda</taxon>
        <taxon>Chromadorea</taxon>
        <taxon>Rhabditida</taxon>
        <taxon>Rhabditina</taxon>
        <taxon>Rhabditomorpha</taxon>
        <taxon>Rhabditoidea</taxon>
        <taxon>Rhabditidae</taxon>
        <taxon>Peloderinae</taxon>
        <taxon>Caenorhabditis</taxon>
    </lineage>
</organism>
<dbReference type="eggNOG" id="ENOG502RT7X">
    <property type="taxonomic scope" value="Eukaryota"/>
</dbReference>
<keyword evidence="3" id="KW-1185">Reference proteome</keyword>
<evidence type="ECO:0000259" key="1">
    <source>
        <dbReference type="Pfam" id="PF05699"/>
    </source>
</evidence>
<dbReference type="AlphaFoldDB" id="G0MW39"/>
<dbReference type="EMBL" id="GL379815">
    <property type="protein sequence ID" value="EGT45321.1"/>
    <property type="molecule type" value="Genomic_DNA"/>
</dbReference>
<dbReference type="PANTHER" id="PTHR37432">
    <property type="entry name" value="PROTEIN CBG21304"/>
    <property type="match status" value="1"/>
</dbReference>
<accession>G0MW39</accession>
<dbReference type="PANTHER" id="PTHR37432:SF1">
    <property type="entry name" value="HAT C-TERMINAL DIMERISATION DOMAIN-CONTAINING PROTEIN-RELATED"/>
    <property type="match status" value="1"/>
</dbReference>
<feature type="domain" description="HAT C-terminal dimerisation" evidence="1">
    <location>
        <begin position="55"/>
        <end position="128"/>
    </location>
</feature>
<protein>
    <recommendedName>
        <fullName evidence="1">HAT C-terminal dimerisation domain-containing protein</fullName>
    </recommendedName>
</protein>
<evidence type="ECO:0000313" key="2">
    <source>
        <dbReference type="EMBL" id="EGT45321.1"/>
    </source>
</evidence>
<gene>
    <name evidence="2" type="ORF">CAEBREN_23180</name>
</gene>
<dbReference type="InterPro" id="IPR012337">
    <property type="entry name" value="RNaseH-like_sf"/>
</dbReference>
<dbReference type="HOGENOM" id="CLU_148872_0_0_1"/>
<dbReference type="Pfam" id="PF05699">
    <property type="entry name" value="Dimer_Tnp_hAT"/>
    <property type="match status" value="1"/>
</dbReference>
<name>G0MW39_CAEBE</name>
<dbReference type="GO" id="GO:0046983">
    <property type="term" value="F:protein dimerization activity"/>
    <property type="evidence" value="ECO:0007669"/>
    <property type="project" value="InterPro"/>
</dbReference>
<dbReference type="InParanoid" id="G0MW39"/>
<dbReference type="Proteomes" id="UP000008068">
    <property type="component" value="Unassembled WGS sequence"/>
</dbReference>
<dbReference type="InterPro" id="IPR008906">
    <property type="entry name" value="HATC_C_dom"/>
</dbReference>
<reference evidence="3" key="1">
    <citation type="submission" date="2011-07" db="EMBL/GenBank/DDBJ databases">
        <authorList>
            <consortium name="Caenorhabditis brenneri Sequencing and Analysis Consortium"/>
            <person name="Wilson R.K."/>
        </authorList>
    </citation>
    <scope>NUCLEOTIDE SEQUENCE [LARGE SCALE GENOMIC DNA]</scope>
    <source>
        <strain evidence="3">PB2801</strain>
    </source>
</reference>
<dbReference type="OrthoDB" id="1607513at2759"/>
<proteinExistence type="predicted"/>
<sequence length="146" mass="16757">MTNFTKVEKSRATSFVNQLLPCEPAETTVEDADIPDFIKEMNDEAGATTVVKNCELKRYLSDDVIYSESVENYWRRRKLDFPCLFEVAAKVFSIVPSESACETTFSLAGHLLDKRRNRLQHETVEKIVVGCQLATKYPEWVEDLQE</sequence>
<dbReference type="STRING" id="135651.G0MW39"/>
<evidence type="ECO:0000313" key="3">
    <source>
        <dbReference type="Proteomes" id="UP000008068"/>
    </source>
</evidence>